<keyword evidence="3" id="KW-1185">Reference proteome</keyword>
<name>A0A9P5Z8Z4_9AGAR</name>
<proteinExistence type="predicted"/>
<dbReference type="PANTHER" id="PTHR28139">
    <property type="entry name" value="UPF0768 PROTEIN YBL029C-A"/>
    <property type="match status" value="1"/>
</dbReference>
<dbReference type="OrthoDB" id="5545479at2759"/>
<dbReference type="AlphaFoldDB" id="A0A9P5Z8Z4"/>
<dbReference type="EMBL" id="MU155149">
    <property type="protein sequence ID" value="KAF9483837.1"/>
    <property type="molecule type" value="Genomic_DNA"/>
</dbReference>
<evidence type="ECO:0000313" key="2">
    <source>
        <dbReference type="EMBL" id="KAF9483837.1"/>
    </source>
</evidence>
<feature type="region of interest" description="Disordered" evidence="1">
    <location>
        <begin position="81"/>
        <end position="118"/>
    </location>
</feature>
<evidence type="ECO:0000313" key="3">
    <source>
        <dbReference type="Proteomes" id="UP000807469"/>
    </source>
</evidence>
<organism evidence="2 3">
    <name type="scientific">Pholiota conissans</name>
    <dbReference type="NCBI Taxonomy" id="109636"/>
    <lineage>
        <taxon>Eukaryota</taxon>
        <taxon>Fungi</taxon>
        <taxon>Dikarya</taxon>
        <taxon>Basidiomycota</taxon>
        <taxon>Agaricomycotina</taxon>
        <taxon>Agaricomycetes</taxon>
        <taxon>Agaricomycetidae</taxon>
        <taxon>Agaricales</taxon>
        <taxon>Agaricineae</taxon>
        <taxon>Strophariaceae</taxon>
        <taxon>Pholiota</taxon>
    </lineage>
</organism>
<sequence length="118" mass="13097">MDFCFFVPVIFGCTTKISADGDQTPRICPRCHNAAVSSAKSKEYFELCFVPLIPMSSKHIWRCSICQWSVLNQAGSWEPQPVTNVPTQPGGYYPAQPGQYQQGPAQYQGPPPQAHYGK</sequence>
<reference evidence="2" key="1">
    <citation type="submission" date="2020-11" db="EMBL/GenBank/DDBJ databases">
        <authorList>
            <consortium name="DOE Joint Genome Institute"/>
            <person name="Ahrendt S."/>
            <person name="Riley R."/>
            <person name="Andreopoulos W."/>
            <person name="Labutti K."/>
            <person name="Pangilinan J."/>
            <person name="Ruiz-Duenas F.J."/>
            <person name="Barrasa J.M."/>
            <person name="Sanchez-Garcia M."/>
            <person name="Camarero S."/>
            <person name="Miyauchi S."/>
            <person name="Serrano A."/>
            <person name="Linde D."/>
            <person name="Babiker R."/>
            <person name="Drula E."/>
            <person name="Ayuso-Fernandez I."/>
            <person name="Pacheco R."/>
            <person name="Padilla G."/>
            <person name="Ferreira P."/>
            <person name="Barriuso J."/>
            <person name="Kellner H."/>
            <person name="Castanera R."/>
            <person name="Alfaro M."/>
            <person name="Ramirez L."/>
            <person name="Pisabarro A.G."/>
            <person name="Kuo A."/>
            <person name="Tritt A."/>
            <person name="Lipzen A."/>
            <person name="He G."/>
            <person name="Yan M."/>
            <person name="Ng V."/>
            <person name="Cullen D."/>
            <person name="Martin F."/>
            <person name="Rosso M.-N."/>
            <person name="Henrissat B."/>
            <person name="Hibbett D."/>
            <person name="Martinez A.T."/>
            <person name="Grigoriev I.V."/>
        </authorList>
    </citation>
    <scope>NUCLEOTIDE SEQUENCE</scope>
    <source>
        <strain evidence="2">CIRM-BRFM 674</strain>
    </source>
</reference>
<protein>
    <recommendedName>
        <fullName evidence="4">Zinc-ribbon 15 domain-containing protein</fullName>
    </recommendedName>
</protein>
<dbReference type="Proteomes" id="UP000807469">
    <property type="component" value="Unassembled WGS sequence"/>
</dbReference>
<feature type="compositionally biased region" description="Low complexity" evidence="1">
    <location>
        <begin position="88"/>
        <end position="108"/>
    </location>
</feature>
<dbReference type="PANTHER" id="PTHR28139:SF1">
    <property type="entry name" value="UPF0768 PROTEIN YBL029C-A"/>
    <property type="match status" value="1"/>
</dbReference>
<gene>
    <name evidence="2" type="ORF">BDN70DRAFT_242012</name>
</gene>
<feature type="compositionally biased region" description="Pro residues" evidence="1">
    <location>
        <begin position="109"/>
        <end position="118"/>
    </location>
</feature>
<accession>A0A9P5Z8Z4</accession>
<evidence type="ECO:0008006" key="4">
    <source>
        <dbReference type="Google" id="ProtNLM"/>
    </source>
</evidence>
<evidence type="ECO:0000256" key="1">
    <source>
        <dbReference type="SAM" id="MobiDB-lite"/>
    </source>
</evidence>
<comment type="caution">
    <text evidence="2">The sequence shown here is derived from an EMBL/GenBank/DDBJ whole genome shotgun (WGS) entry which is preliminary data.</text>
</comment>